<dbReference type="Pfam" id="PF14071">
    <property type="entry name" value="YlbD_coat"/>
    <property type="match status" value="1"/>
</dbReference>
<proteinExistence type="predicted"/>
<accession>A0ABW3ZR02</accession>
<protein>
    <submittedName>
        <fullName evidence="2">YlbD family protein</fullName>
    </submittedName>
</protein>
<evidence type="ECO:0000313" key="2">
    <source>
        <dbReference type="EMBL" id="MFD1360227.1"/>
    </source>
</evidence>
<evidence type="ECO:0000256" key="1">
    <source>
        <dbReference type="SAM" id="MobiDB-lite"/>
    </source>
</evidence>
<comment type="caution">
    <text evidence="2">The sequence shown here is derived from an EMBL/GenBank/DDBJ whole genome shotgun (WGS) entry which is preliminary data.</text>
</comment>
<keyword evidence="3" id="KW-1185">Reference proteome</keyword>
<dbReference type="InterPro" id="IPR025953">
    <property type="entry name" value="YlbD_coat"/>
</dbReference>
<dbReference type="Proteomes" id="UP001597178">
    <property type="component" value="Unassembled WGS sequence"/>
</dbReference>
<gene>
    <name evidence="2" type="ORF">ACFQ4A_00885</name>
</gene>
<feature type="region of interest" description="Disordered" evidence="1">
    <location>
        <begin position="111"/>
        <end position="131"/>
    </location>
</feature>
<dbReference type="RefSeq" id="WP_382396946.1">
    <property type="nucleotide sequence ID" value="NZ_JBHTNH010000002.1"/>
</dbReference>
<dbReference type="EMBL" id="JBHTNH010000002">
    <property type="protein sequence ID" value="MFD1360227.1"/>
    <property type="molecule type" value="Genomic_DNA"/>
</dbReference>
<sequence length="131" mass="15133">MSDNLHPSVREFKAFLQQHPKLVEEVRKSGKGFQTYYEKWALLGADDPFWDQYKEKDTGKQKHKTSQSKAEWVDRLVEMSENIDLDKMQKQVHNLNNTISTVQGLLSQFQSSGNASQQPFGNKNLLNGFKD</sequence>
<name>A0ABW3ZR02_9BACI</name>
<reference evidence="3" key="1">
    <citation type="journal article" date="2019" name="Int. J. Syst. Evol. Microbiol.">
        <title>The Global Catalogue of Microorganisms (GCM) 10K type strain sequencing project: providing services to taxonomists for standard genome sequencing and annotation.</title>
        <authorList>
            <consortium name="The Broad Institute Genomics Platform"/>
            <consortium name="The Broad Institute Genome Sequencing Center for Infectious Disease"/>
            <person name="Wu L."/>
            <person name="Ma J."/>
        </authorList>
    </citation>
    <scope>NUCLEOTIDE SEQUENCE [LARGE SCALE GENOMIC DNA]</scope>
    <source>
        <strain evidence="3">CCUG 54822</strain>
    </source>
</reference>
<organism evidence="2 3">
    <name type="scientific">Lentibacillus salinarum</name>
    <dbReference type="NCBI Taxonomy" id="446820"/>
    <lineage>
        <taxon>Bacteria</taxon>
        <taxon>Bacillati</taxon>
        <taxon>Bacillota</taxon>
        <taxon>Bacilli</taxon>
        <taxon>Bacillales</taxon>
        <taxon>Bacillaceae</taxon>
        <taxon>Lentibacillus</taxon>
    </lineage>
</organism>
<feature type="compositionally biased region" description="Polar residues" evidence="1">
    <location>
        <begin position="111"/>
        <end position="125"/>
    </location>
</feature>
<evidence type="ECO:0000313" key="3">
    <source>
        <dbReference type="Proteomes" id="UP001597178"/>
    </source>
</evidence>